<feature type="compositionally biased region" description="Polar residues" evidence="4">
    <location>
        <begin position="761"/>
        <end position="778"/>
    </location>
</feature>
<feature type="compositionally biased region" description="Low complexity" evidence="4">
    <location>
        <begin position="851"/>
        <end position="871"/>
    </location>
</feature>
<evidence type="ECO:0000256" key="2">
    <source>
        <dbReference type="ARBA" id="ARBA00038251"/>
    </source>
</evidence>
<comment type="similarity">
    <text evidence="2">Belongs to the YPP1 family.</text>
</comment>
<dbReference type="EMBL" id="MU006564">
    <property type="protein sequence ID" value="KAF2750065.1"/>
    <property type="molecule type" value="Genomic_DNA"/>
</dbReference>
<dbReference type="SMART" id="SM00028">
    <property type="entry name" value="TPR"/>
    <property type="match status" value="5"/>
</dbReference>
<dbReference type="PANTHER" id="PTHR23083:SF464">
    <property type="entry name" value="TETRATRICOPEPTIDE REPEAT DOMAIN 7, ISOFORM A"/>
    <property type="match status" value="1"/>
</dbReference>
<comment type="function">
    <text evidence="1">Involved in endocytosis.</text>
</comment>
<dbReference type="PROSITE" id="PS50005">
    <property type="entry name" value="TPR"/>
    <property type="match status" value="1"/>
</dbReference>
<feature type="compositionally biased region" description="Polar residues" evidence="4">
    <location>
        <begin position="1091"/>
        <end position="1100"/>
    </location>
</feature>
<feature type="region of interest" description="Disordered" evidence="4">
    <location>
        <begin position="1062"/>
        <end position="1102"/>
    </location>
</feature>
<dbReference type="Pfam" id="PF13181">
    <property type="entry name" value="TPR_8"/>
    <property type="match status" value="1"/>
</dbReference>
<dbReference type="Proteomes" id="UP000799440">
    <property type="component" value="Unassembled WGS sequence"/>
</dbReference>
<dbReference type="PANTHER" id="PTHR23083">
    <property type="entry name" value="TETRATRICOPEPTIDE REPEAT PROTEIN, TPR"/>
    <property type="match status" value="1"/>
</dbReference>
<dbReference type="SUPFAM" id="SSF48452">
    <property type="entry name" value="TPR-like"/>
    <property type="match status" value="2"/>
</dbReference>
<dbReference type="OrthoDB" id="29013at2759"/>
<feature type="region of interest" description="Disordered" evidence="4">
    <location>
        <begin position="758"/>
        <end position="778"/>
    </location>
</feature>
<feature type="region of interest" description="Disordered" evidence="4">
    <location>
        <begin position="800"/>
        <end position="901"/>
    </location>
</feature>
<feature type="compositionally biased region" description="Polar residues" evidence="4">
    <location>
        <begin position="813"/>
        <end position="825"/>
    </location>
</feature>
<dbReference type="InterPro" id="IPR019734">
    <property type="entry name" value="TPR_rpt"/>
</dbReference>
<dbReference type="Gene3D" id="1.25.40.10">
    <property type="entry name" value="Tetratricopeptide repeat domain"/>
    <property type="match status" value="2"/>
</dbReference>
<proteinExistence type="inferred from homology"/>
<protein>
    <submittedName>
        <fullName evidence="5">Filamentation protein-like protein</fullName>
    </submittedName>
</protein>
<keyword evidence="3" id="KW-0802">TPR repeat</keyword>
<evidence type="ECO:0000256" key="1">
    <source>
        <dbReference type="ARBA" id="ARBA00002550"/>
    </source>
</evidence>
<dbReference type="AlphaFoldDB" id="A0A6A6VHK0"/>
<evidence type="ECO:0000256" key="4">
    <source>
        <dbReference type="SAM" id="MobiDB-lite"/>
    </source>
</evidence>
<reference evidence="5" key="1">
    <citation type="journal article" date="2020" name="Stud. Mycol.">
        <title>101 Dothideomycetes genomes: a test case for predicting lifestyles and emergence of pathogens.</title>
        <authorList>
            <person name="Haridas S."/>
            <person name="Albert R."/>
            <person name="Binder M."/>
            <person name="Bloem J."/>
            <person name="Labutti K."/>
            <person name="Salamov A."/>
            <person name="Andreopoulos B."/>
            <person name="Baker S."/>
            <person name="Barry K."/>
            <person name="Bills G."/>
            <person name="Bluhm B."/>
            <person name="Cannon C."/>
            <person name="Castanera R."/>
            <person name="Culley D."/>
            <person name="Daum C."/>
            <person name="Ezra D."/>
            <person name="Gonzalez J."/>
            <person name="Henrissat B."/>
            <person name="Kuo A."/>
            <person name="Liang C."/>
            <person name="Lipzen A."/>
            <person name="Lutzoni F."/>
            <person name="Magnuson J."/>
            <person name="Mondo S."/>
            <person name="Nolan M."/>
            <person name="Ohm R."/>
            <person name="Pangilinan J."/>
            <person name="Park H.-J."/>
            <person name="Ramirez L."/>
            <person name="Alfaro M."/>
            <person name="Sun H."/>
            <person name="Tritt A."/>
            <person name="Yoshinaga Y."/>
            <person name="Zwiers L.-H."/>
            <person name="Turgeon B."/>
            <person name="Goodwin S."/>
            <person name="Spatafora J."/>
            <person name="Crous P."/>
            <person name="Grigoriev I."/>
        </authorList>
    </citation>
    <scope>NUCLEOTIDE SEQUENCE</scope>
    <source>
        <strain evidence="5">CBS 119925</strain>
    </source>
</reference>
<dbReference type="InterPro" id="IPR051722">
    <property type="entry name" value="Endocytosis_PI4K-reg_protein"/>
</dbReference>
<sequence length="1178" mass="129531">MVKPPESEKAARYIAQLDEARCSGKWEAVPELCRKVEKHAPHRRCLALTARSEAQISAYSGQRPSTAASTVTNGLSKIIPSLLSAIQEETEYVEDAFQATVCLGWLHYVLEEPGLAVARLPKDFASTISKLASQSGSLGGWTRVCIVKGVFLKGTSQDKSGANEEAIDTYMSIMPWLSSLSALGAEPFLFKSWTERLLVRLCQLVDLCAETGNSVEAPEALLAYRLWAKFWDLTNGGSGANNMGPPRRSAWKAYYCTLSAILLHDLPYVSDATLLRTDAVHASGRANVKFQQRAELKRVETIYEGLLLKETHFPKASDSNRDIENWADAVIANWRVLCGPAWTDEDLGEGGKEAVGRGVLDILYRAAAKTFHSTLILRHLFTVHASLAEFDLAFRAYDSYVEIVTRGKDRAEKSGEEDVGIDDDDLIVRISAEAIRVLCRFGTYKEAEKALEIGHHIEKWLEQTQHIKSTASEVGSIQSYEAIIPPPALAAAYSAIGISQAQWAHFTYNATARTAVQAKAAQYLRRSLEPRFYEPNNVESLYALGLLLAEMRDLPGAIKVVKRALSSQTHSSSASVDNLPSGLQTQFGRERKLIPLWHLLALLLTARSEFTAAEKACEAAFQQFGDLTVLFGAAEEDATYRSEHLNEVNEKRTGGAGKSSGVVDQMGFLEKTEILQLKMTQLALVDVIEGPDAAVEGCDELLSLYTRLFGRDEPVEKKATDSSGKLAVRPKSAVGTIRGSIFRSRGTVKAPTKDTVARNASVASSQPSTVATQTTGAPTIQVTDETGADHARNGQHHHLFHHTHESDRPGVTRTPSKLQKRSANSLRRRAEQGHNIPVEVTDFADRPANGVSVNTSPVRSRSNRRPSVSTSARNSLEADGPHRHANGVQHSRGPSSTTQLSHLTRSLRIAPPPPIQFYIPSDPRFPAIQIRRHRLSLLVDIWLFITNLYTRADMFDDARGALAEALKLVETFEAEVAQECPSSKAFAYRGWGGGKSVEELWADVFCARGEVLSAQSLKHEAKADLERALLHYPDHPQAIVALSNILLDIYAQVIPLELDHETGLQTPQSPPRLPAVSEAKKGTKQGHPASHTPSAENQISPPDLNRIAARDRAFGLLSTLTKLGTGWDYSEAWYALARAYEESGQIEKAKEVLWWCVELEDTHPLRSWRHVALGGFVL</sequence>
<organism evidence="5 6">
    <name type="scientific">Sporormia fimetaria CBS 119925</name>
    <dbReference type="NCBI Taxonomy" id="1340428"/>
    <lineage>
        <taxon>Eukaryota</taxon>
        <taxon>Fungi</taxon>
        <taxon>Dikarya</taxon>
        <taxon>Ascomycota</taxon>
        <taxon>Pezizomycotina</taxon>
        <taxon>Dothideomycetes</taxon>
        <taxon>Pleosporomycetidae</taxon>
        <taxon>Pleosporales</taxon>
        <taxon>Sporormiaceae</taxon>
        <taxon>Sporormia</taxon>
    </lineage>
</organism>
<name>A0A6A6VHK0_9PLEO</name>
<accession>A0A6A6VHK0</accession>
<feature type="compositionally biased region" description="Polar residues" evidence="4">
    <location>
        <begin position="888"/>
        <end position="901"/>
    </location>
</feature>
<feature type="repeat" description="TPR" evidence="3">
    <location>
        <begin position="1130"/>
        <end position="1163"/>
    </location>
</feature>
<dbReference type="InterPro" id="IPR011990">
    <property type="entry name" value="TPR-like_helical_dom_sf"/>
</dbReference>
<evidence type="ECO:0000313" key="5">
    <source>
        <dbReference type="EMBL" id="KAF2750065.1"/>
    </source>
</evidence>
<evidence type="ECO:0000313" key="6">
    <source>
        <dbReference type="Proteomes" id="UP000799440"/>
    </source>
</evidence>
<keyword evidence="6" id="KW-1185">Reference proteome</keyword>
<gene>
    <name evidence="5" type="ORF">M011DRAFT_464867</name>
</gene>
<evidence type="ECO:0000256" key="3">
    <source>
        <dbReference type="PROSITE-ProRule" id="PRU00339"/>
    </source>
</evidence>